<keyword evidence="2" id="KW-1185">Reference proteome</keyword>
<dbReference type="Gene3D" id="2.120.10.80">
    <property type="entry name" value="Kelch-type beta propeller"/>
    <property type="match status" value="1"/>
</dbReference>
<evidence type="ECO:0000313" key="2">
    <source>
        <dbReference type="Proteomes" id="UP000775213"/>
    </source>
</evidence>
<dbReference type="AlphaFoldDB" id="A0AAV7G7G7"/>
<reference evidence="1 2" key="1">
    <citation type="journal article" date="2021" name="Hortic Res">
        <title>Chromosome-scale assembly of the Dendrobium chrysotoxum genome enhances the understanding of orchid evolution.</title>
        <authorList>
            <person name="Zhang Y."/>
            <person name="Zhang G.Q."/>
            <person name="Zhang D."/>
            <person name="Liu X.D."/>
            <person name="Xu X.Y."/>
            <person name="Sun W.H."/>
            <person name="Yu X."/>
            <person name="Zhu X."/>
            <person name="Wang Z.W."/>
            <person name="Zhao X."/>
            <person name="Zhong W.Y."/>
            <person name="Chen H."/>
            <person name="Yin W.L."/>
            <person name="Huang T."/>
            <person name="Niu S.C."/>
            <person name="Liu Z.J."/>
        </authorList>
    </citation>
    <scope>NUCLEOTIDE SEQUENCE [LARGE SCALE GENOMIC DNA]</scope>
    <source>
        <strain evidence="1">Lindl</strain>
    </source>
</reference>
<name>A0AAV7G7G7_DENCH</name>
<dbReference type="PANTHER" id="PTHR47590:SF7">
    <property type="entry name" value="OS06G0711700 PROTEIN"/>
    <property type="match status" value="1"/>
</dbReference>
<dbReference type="SUPFAM" id="SSF117281">
    <property type="entry name" value="Kelch motif"/>
    <property type="match status" value="1"/>
</dbReference>
<gene>
    <name evidence="1" type="ORF">IEQ34_019044</name>
</gene>
<dbReference type="EMBL" id="JAGFBR010000017">
    <property type="protein sequence ID" value="KAH0451745.1"/>
    <property type="molecule type" value="Genomic_DNA"/>
</dbReference>
<proteinExistence type="predicted"/>
<accession>A0AAV7G7G7</accession>
<protein>
    <recommendedName>
        <fullName evidence="3">F-box/kelch-repeat protein SKIP25</fullName>
    </recommendedName>
</protein>
<sequence length="451" mass="48610">MARLTKRPCLSCVALDAAEAGKSDEQEINPLLPGLPDHLALLCLSLVLPSLLYSVCRSWRRLIYSPSFPPFLSLYAILSKRNPGLNSSSSDRHDDDDDDPIGLYCFDPISSSWSQLPSPPPNPPLHRLLINHPSFLSRSLPIQSVATGTHLVLLTGSTVHLSPALPRPLAFHPISRRWIVGPLLCHPRRWCAAGSAAGAVYIASGVGSSYRPDVARSAERWEPSCCSASSRWESIAPLPDGRFSREAINAVAAGRKLCMVNVQGRALKEGVVYDIEKDIWEDMPPGMLTGWTGPVAAPPPADQGDMYVVDEVSGEVRAYKWEEDRWQVVAEATEARQGAVVAAVGGGRMCVAVAGGGAVEVVDVARPGKTWSVEVPKGRTVIALHVLPRMKAPIKPFHALIIRVLSPAGSDHSPTRSGPLVQFRGGSDGRHLALTRISGKYVGLFAFNADD</sequence>
<evidence type="ECO:0008006" key="3">
    <source>
        <dbReference type="Google" id="ProtNLM"/>
    </source>
</evidence>
<dbReference type="InterPro" id="IPR015915">
    <property type="entry name" value="Kelch-typ_b-propeller"/>
</dbReference>
<dbReference type="PANTHER" id="PTHR47590">
    <property type="entry name" value="F-BOX/KELCH-REPEAT PROTEIN SKIP25"/>
    <property type="match status" value="1"/>
</dbReference>
<comment type="caution">
    <text evidence="1">The sequence shown here is derived from an EMBL/GenBank/DDBJ whole genome shotgun (WGS) entry which is preliminary data.</text>
</comment>
<dbReference type="Proteomes" id="UP000775213">
    <property type="component" value="Unassembled WGS sequence"/>
</dbReference>
<organism evidence="1 2">
    <name type="scientific">Dendrobium chrysotoxum</name>
    <name type="common">Orchid</name>
    <dbReference type="NCBI Taxonomy" id="161865"/>
    <lineage>
        <taxon>Eukaryota</taxon>
        <taxon>Viridiplantae</taxon>
        <taxon>Streptophyta</taxon>
        <taxon>Embryophyta</taxon>
        <taxon>Tracheophyta</taxon>
        <taxon>Spermatophyta</taxon>
        <taxon>Magnoliopsida</taxon>
        <taxon>Liliopsida</taxon>
        <taxon>Asparagales</taxon>
        <taxon>Orchidaceae</taxon>
        <taxon>Epidendroideae</taxon>
        <taxon>Malaxideae</taxon>
        <taxon>Dendrobiinae</taxon>
        <taxon>Dendrobium</taxon>
    </lineage>
</organism>
<evidence type="ECO:0000313" key="1">
    <source>
        <dbReference type="EMBL" id="KAH0451745.1"/>
    </source>
</evidence>